<protein>
    <submittedName>
        <fullName evidence="1">Uncharacterized protein</fullName>
    </submittedName>
</protein>
<organism evidence="1 2">
    <name type="scientific">Pedobacter cryoconitis</name>
    <dbReference type="NCBI Taxonomy" id="188932"/>
    <lineage>
        <taxon>Bacteria</taxon>
        <taxon>Pseudomonadati</taxon>
        <taxon>Bacteroidota</taxon>
        <taxon>Sphingobacteriia</taxon>
        <taxon>Sphingobacteriales</taxon>
        <taxon>Sphingobacteriaceae</taxon>
        <taxon>Pedobacter</taxon>
    </lineage>
</organism>
<evidence type="ECO:0000313" key="2">
    <source>
        <dbReference type="Proteomes" id="UP000521017"/>
    </source>
</evidence>
<accession>A0A7X0MHD2</accession>
<dbReference type="Proteomes" id="UP000521017">
    <property type="component" value="Unassembled WGS sequence"/>
</dbReference>
<dbReference type="AlphaFoldDB" id="A0A7X0MHD2"/>
<proteinExistence type="predicted"/>
<evidence type="ECO:0000313" key="1">
    <source>
        <dbReference type="EMBL" id="MBB6499009.1"/>
    </source>
</evidence>
<sequence>MKIHNNHIRDNDAPVNVFQQEIHNHFNIVINESNSDKKQKTGWLRGVGKWVSTNALNLYKMIAP</sequence>
<comment type="caution">
    <text evidence="1">The sequence shown here is derived from an EMBL/GenBank/DDBJ whole genome shotgun (WGS) entry which is preliminary data.</text>
</comment>
<dbReference type="EMBL" id="JACHCC010000003">
    <property type="protein sequence ID" value="MBB6499009.1"/>
    <property type="molecule type" value="Genomic_DNA"/>
</dbReference>
<gene>
    <name evidence="1" type="ORF">HDF25_001150</name>
</gene>
<name>A0A7X0MHD2_9SPHI</name>
<reference evidence="1 2" key="1">
    <citation type="submission" date="2020-08" db="EMBL/GenBank/DDBJ databases">
        <title>Genomic Encyclopedia of Type Strains, Phase IV (KMG-V): Genome sequencing to study the core and pangenomes of soil and plant-associated prokaryotes.</title>
        <authorList>
            <person name="Whitman W."/>
        </authorList>
    </citation>
    <scope>NUCLEOTIDE SEQUENCE [LARGE SCALE GENOMIC DNA]</scope>
    <source>
        <strain evidence="1 2">M2T3</strain>
    </source>
</reference>